<evidence type="ECO:0000256" key="11">
    <source>
        <dbReference type="SAM" id="Phobius"/>
    </source>
</evidence>
<reference evidence="12 13" key="1">
    <citation type="submission" date="2024-03" db="EMBL/GenBank/DDBJ databases">
        <title>Complete genome sequence of the green alga Chloropicon roscoffensis RCC1871.</title>
        <authorList>
            <person name="Lemieux C."/>
            <person name="Pombert J.-F."/>
            <person name="Otis C."/>
            <person name="Turmel M."/>
        </authorList>
    </citation>
    <scope>NUCLEOTIDE SEQUENCE [LARGE SCALE GENOMIC DNA]</scope>
    <source>
        <strain evidence="12 13">RCC1871</strain>
    </source>
</reference>
<evidence type="ECO:0000313" key="13">
    <source>
        <dbReference type="Proteomes" id="UP001472866"/>
    </source>
</evidence>
<evidence type="ECO:0000256" key="7">
    <source>
        <dbReference type="ARBA" id="ARBA00022989"/>
    </source>
</evidence>
<feature type="compositionally biased region" description="Basic and acidic residues" evidence="10">
    <location>
        <begin position="127"/>
        <end position="194"/>
    </location>
</feature>
<dbReference type="InterPro" id="IPR019153">
    <property type="entry name" value="DDRGK_dom-contain"/>
</dbReference>
<comment type="function">
    <text evidence="9">Substrate adapter for ufmylation, the covalent attachment of the ubiquitin-like modifier UFM1 to substrate proteins.</text>
</comment>
<dbReference type="GO" id="GO:0005789">
    <property type="term" value="C:endoplasmic reticulum membrane"/>
    <property type="evidence" value="ECO:0007669"/>
    <property type="project" value="UniProtKB-SubCell"/>
</dbReference>
<evidence type="ECO:0000256" key="8">
    <source>
        <dbReference type="ARBA" id="ARBA00023136"/>
    </source>
</evidence>
<keyword evidence="5" id="KW-0833">Ubl conjugation pathway</keyword>
<proteinExistence type="inferred from homology"/>
<comment type="subcellular location">
    <subcellularLocation>
        <location evidence="1">Endoplasmic reticulum membrane</location>
        <topology evidence="1">Single-pass membrane protein</topology>
    </subcellularLocation>
</comment>
<sequence length="328" mass="36516">MAGSSDLYLLVAALLLFVAVGGGLMLTARNLQRGHEERAGQEEEQGEQGPVGRGKKWKRKGGSSAVERMKAGGSSLRRRRRLARDDDSDEGSANEGPSAPQGSGSGGELRSSVGGGRGDSDEEPELEERRGKKGLAREAKKAEQEARRAQSDARRKKQDAYLEKKRLKEEEREEREREEGERRRQEEEERQKKLDDEANKWLDLISVENTGSGENDVIREDQGLLQRFVDYIKTKKTVSLEDLAQEFGLKVQECINRVNGLEQMGRLSGVMDDRGKFIYISEEEMRAVADYLGERGRVSIAELARKSNEFIDLSAKQQQSVSAAASGS</sequence>
<feature type="region of interest" description="Disordered" evidence="10">
    <location>
        <begin position="36"/>
        <end position="194"/>
    </location>
</feature>
<evidence type="ECO:0000256" key="2">
    <source>
        <dbReference type="ARBA" id="ARBA00009829"/>
    </source>
</evidence>
<dbReference type="FunFam" id="1.10.10.10:FF:000143">
    <property type="entry name" value="DDRGK domain-containing protein 1"/>
    <property type="match status" value="1"/>
</dbReference>
<dbReference type="EMBL" id="CP151502">
    <property type="protein sequence ID" value="WZN59985.1"/>
    <property type="molecule type" value="Genomic_DNA"/>
</dbReference>
<evidence type="ECO:0000256" key="3">
    <source>
        <dbReference type="ARBA" id="ARBA00018218"/>
    </source>
</evidence>
<dbReference type="SUPFAM" id="SSF46785">
    <property type="entry name" value="Winged helix' DNA-binding domain"/>
    <property type="match status" value="1"/>
</dbReference>
<protein>
    <recommendedName>
        <fullName evidence="3">DDRGK domain-containing protein 1</fullName>
    </recommendedName>
</protein>
<dbReference type="PANTHER" id="PTHR48176:SF1">
    <property type="entry name" value="DDRGK DOMAIN-CONTAINING PROTEIN 1"/>
    <property type="match status" value="1"/>
</dbReference>
<feature type="transmembrane region" description="Helical" evidence="11">
    <location>
        <begin position="6"/>
        <end position="28"/>
    </location>
</feature>
<organism evidence="12 13">
    <name type="scientific">Chloropicon roscoffensis</name>
    <dbReference type="NCBI Taxonomy" id="1461544"/>
    <lineage>
        <taxon>Eukaryota</taxon>
        <taxon>Viridiplantae</taxon>
        <taxon>Chlorophyta</taxon>
        <taxon>Chloropicophyceae</taxon>
        <taxon>Chloropicales</taxon>
        <taxon>Chloropicaceae</taxon>
        <taxon>Chloropicon</taxon>
    </lineage>
</organism>
<dbReference type="InterPro" id="IPR036390">
    <property type="entry name" value="WH_DNA-bd_sf"/>
</dbReference>
<evidence type="ECO:0000256" key="10">
    <source>
        <dbReference type="SAM" id="MobiDB-lite"/>
    </source>
</evidence>
<feature type="compositionally biased region" description="Gly residues" evidence="10">
    <location>
        <begin position="103"/>
        <end position="117"/>
    </location>
</feature>
<evidence type="ECO:0000313" key="12">
    <source>
        <dbReference type="EMBL" id="WZN59985.1"/>
    </source>
</evidence>
<dbReference type="Pfam" id="PF09756">
    <property type="entry name" value="DDRGK"/>
    <property type="match status" value="1"/>
</dbReference>
<dbReference type="AlphaFoldDB" id="A0AAX4P1P1"/>
<keyword evidence="4 11" id="KW-0812">Transmembrane</keyword>
<dbReference type="GO" id="GO:0044389">
    <property type="term" value="F:ubiquitin-like protein ligase binding"/>
    <property type="evidence" value="ECO:0007669"/>
    <property type="project" value="TreeGrafter"/>
</dbReference>
<name>A0AAX4P1P1_9CHLO</name>
<gene>
    <name evidence="12" type="ORF">HKI87_02g15130</name>
</gene>
<dbReference type="PANTHER" id="PTHR48176">
    <property type="entry name" value="DDRGK DOMAIN-CONTAINING PROTEIN 1"/>
    <property type="match status" value="1"/>
</dbReference>
<keyword evidence="13" id="KW-1185">Reference proteome</keyword>
<evidence type="ECO:0000256" key="6">
    <source>
        <dbReference type="ARBA" id="ARBA00022824"/>
    </source>
</evidence>
<dbReference type="SMART" id="SM01128">
    <property type="entry name" value="DDRGK"/>
    <property type="match status" value="1"/>
</dbReference>
<keyword evidence="6" id="KW-0256">Endoplasmic reticulum</keyword>
<evidence type="ECO:0000256" key="9">
    <source>
        <dbReference type="ARBA" id="ARBA00023438"/>
    </source>
</evidence>
<evidence type="ECO:0000256" key="5">
    <source>
        <dbReference type="ARBA" id="ARBA00022786"/>
    </source>
</evidence>
<comment type="similarity">
    <text evidence="2">Belongs to the DDRGK1 family.</text>
</comment>
<dbReference type="InterPro" id="IPR050899">
    <property type="entry name" value="DDRGK_domain-containing"/>
</dbReference>
<evidence type="ECO:0000256" key="4">
    <source>
        <dbReference type="ARBA" id="ARBA00022692"/>
    </source>
</evidence>
<keyword evidence="8 11" id="KW-0472">Membrane</keyword>
<keyword evidence="7 11" id="KW-1133">Transmembrane helix</keyword>
<dbReference type="Proteomes" id="UP001472866">
    <property type="component" value="Chromosome 02"/>
</dbReference>
<evidence type="ECO:0000256" key="1">
    <source>
        <dbReference type="ARBA" id="ARBA00004389"/>
    </source>
</evidence>
<dbReference type="Gene3D" id="1.10.10.10">
    <property type="entry name" value="Winged helix-like DNA-binding domain superfamily/Winged helix DNA-binding domain"/>
    <property type="match status" value="1"/>
</dbReference>
<accession>A0AAX4P1P1</accession>
<dbReference type="InterPro" id="IPR036388">
    <property type="entry name" value="WH-like_DNA-bd_sf"/>
</dbReference>